<feature type="chain" id="PRO_5039727894" evidence="2">
    <location>
        <begin position="24"/>
        <end position="198"/>
    </location>
</feature>
<name>A0A2T0KJW7_9ACTN</name>
<gene>
    <name evidence="4" type="ORF">CLV67_103557</name>
</gene>
<evidence type="ECO:0000256" key="2">
    <source>
        <dbReference type="SAM" id="SignalP"/>
    </source>
</evidence>
<dbReference type="Pfam" id="PF03713">
    <property type="entry name" value="DUF305"/>
    <property type="match status" value="1"/>
</dbReference>
<dbReference type="InterPro" id="IPR005183">
    <property type="entry name" value="DUF305_CopM-like"/>
</dbReference>
<comment type="caution">
    <text evidence="4">The sequence shown here is derived from an EMBL/GenBank/DDBJ whole genome shotgun (WGS) entry which is preliminary data.</text>
</comment>
<feature type="region of interest" description="Disordered" evidence="1">
    <location>
        <begin position="26"/>
        <end position="45"/>
    </location>
</feature>
<keyword evidence="5" id="KW-1185">Reference proteome</keyword>
<feature type="signal peptide" evidence="2">
    <location>
        <begin position="1"/>
        <end position="23"/>
    </location>
</feature>
<evidence type="ECO:0000256" key="1">
    <source>
        <dbReference type="SAM" id="MobiDB-lite"/>
    </source>
</evidence>
<proteinExistence type="predicted"/>
<dbReference type="PANTHER" id="PTHR36933">
    <property type="entry name" value="SLL0788 PROTEIN"/>
    <property type="match status" value="1"/>
</dbReference>
<keyword evidence="2" id="KW-0732">Signal</keyword>
<evidence type="ECO:0000313" key="5">
    <source>
        <dbReference type="Proteomes" id="UP000239415"/>
    </source>
</evidence>
<dbReference type="Gene3D" id="1.20.1260.10">
    <property type="match status" value="1"/>
</dbReference>
<dbReference type="OrthoDB" id="26872at2"/>
<sequence length="198" mass="20253">MIRTMSRRALVGGALILTFAASGCGGGHGSGHSSGTGSTPVSPAASGAVFNETDVAFAQHMVVHHQQAVEMSTLAPERAGTEVKELAAKISAAQGPEIATMTGFLAEWGQPAPETAGHGAEHATMPGMMSEEQMAKLAASSGPAFDELFLTMMIDHHAGAITMAQGEIDGGVDPEAKALASKIVADQRAEIAVMQAMR</sequence>
<dbReference type="AlphaFoldDB" id="A0A2T0KJW7"/>
<dbReference type="EMBL" id="PVMZ01000003">
    <property type="protein sequence ID" value="PRX23808.1"/>
    <property type="molecule type" value="Genomic_DNA"/>
</dbReference>
<evidence type="ECO:0000259" key="3">
    <source>
        <dbReference type="Pfam" id="PF03713"/>
    </source>
</evidence>
<reference evidence="4 5" key="1">
    <citation type="submission" date="2018-03" db="EMBL/GenBank/DDBJ databases">
        <title>Genomic Encyclopedia of Archaeal and Bacterial Type Strains, Phase II (KMG-II): from individual species to whole genera.</title>
        <authorList>
            <person name="Goeker M."/>
        </authorList>
    </citation>
    <scope>NUCLEOTIDE SEQUENCE [LARGE SCALE GENOMIC DNA]</scope>
    <source>
        <strain evidence="4 5">DSM 43146</strain>
    </source>
</reference>
<dbReference type="PROSITE" id="PS51257">
    <property type="entry name" value="PROKAR_LIPOPROTEIN"/>
    <property type="match status" value="1"/>
</dbReference>
<evidence type="ECO:0000313" key="4">
    <source>
        <dbReference type="EMBL" id="PRX23808.1"/>
    </source>
</evidence>
<feature type="domain" description="DUF305" evidence="3">
    <location>
        <begin position="54"/>
        <end position="197"/>
    </location>
</feature>
<organism evidence="4 5">
    <name type="scientific">Actinoplanes italicus</name>
    <dbReference type="NCBI Taxonomy" id="113567"/>
    <lineage>
        <taxon>Bacteria</taxon>
        <taxon>Bacillati</taxon>
        <taxon>Actinomycetota</taxon>
        <taxon>Actinomycetes</taxon>
        <taxon>Micromonosporales</taxon>
        <taxon>Micromonosporaceae</taxon>
        <taxon>Actinoplanes</taxon>
    </lineage>
</organism>
<dbReference type="PANTHER" id="PTHR36933:SF1">
    <property type="entry name" value="SLL0788 PROTEIN"/>
    <property type="match status" value="1"/>
</dbReference>
<accession>A0A2T0KJW7</accession>
<protein>
    <submittedName>
        <fullName evidence="4">Uncharacterized protein (DUF305 family)</fullName>
    </submittedName>
</protein>
<dbReference type="Proteomes" id="UP000239415">
    <property type="component" value="Unassembled WGS sequence"/>
</dbReference>
<dbReference type="InterPro" id="IPR012347">
    <property type="entry name" value="Ferritin-like"/>
</dbReference>